<feature type="compositionally biased region" description="Polar residues" evidence="1">
    <location>
        <begin position="192"/>
        <end position="201"/>
    </location>
</feature>
<protein>
    <submittedName>
        <fullName evidence="2">Immediate early gene-1</fullName>
    </submittedName>
</protein>
<feature type="compositionally biased region" description="Basic residues" evidence="1">
    <location>
        <begin position="143"/>
        <end position="154"/>
    </location>
</feature>
<reference evidence="2 3" key="1">
    <citation type="journal article" date="2020" name="Genomics">
        <title>Characterization of a novel alphabaculovirus isolated from the Southern armyworm, Spodoptera eridania (Cramer, 1782) (Lepidoptera: Noctuidae) and the evolution of odv-e66, a bacterium-acquired baculoviral chondroitinase gene.</title>
        <authorList>
            <person name="Rodrigues D.T."/>
            <person name="Peterson L."/>
            <person name="de Oliveira L.B."/>
            <person name="Sosa-Gomez D.R."/>
            <person name="Ribeiro B.M."/>
            <person name="Ardisson-Araujo D.M.P."/>
        </authorList>
    </citation>
    <scope>NUCLEOTIDE SEQUENCE [LARGE SCALE GENOMIC DNA]</scope>
    <source>
        <strain evidence="2">CNPSo-165</strain>
    </source>
</reference>
<keyword evidence="3" id="KW-1185">Reference proteome</keyword>
<feature type="compositionally biased region" description="Acidic residues" evidence="1">
    <location>
        <begin position="171"/>
        <end position="188"/>
    </location>
</feature>
<dbReference type="Proteomes" id="UP000831439">
    <property type="component" value="Segment"/>
</dbReference>
<proteinExistence type="predicted"/>
<sequence length="662" mass="76006">MHTPNHRSQVCPTSYKTAGSTPIRESLGPFLNFPHSVPQTPEMFATHHHHHHHHVVGSDIDYTDNNYNSLINNAEMINQTFDAATEDIDLDLLFENQPAFVETTDKMVTTPIDVKSKIKKAYNSSSVLAASSSSKQRNMSPLKNKRLSKEKRSSKGLGAAMKRIRMSDTYKEDDDSSSSSSSDDDDDVVDMKNNNIAQSNNEPERIVIKPKSRGRYAKKMCVSSAMKPVHVEKPTPSDPATDNIFREIITNHAKPKVVDTNNRMFTSHMLETGYYMFIVSKPTNDDDDDETYTLRYINCVHSVHNEYTAHHMHNDRFVLVVTLERYRFMISYHLLLDMNIAIPTQDQFSEKQLADTNKNMCIFEEVKDFKFLSLLVNTFNLDQVYIQGKMSLLLASVGQDKARMIHDRLASMINTKVLFTLPLSVTKKEAPNVEELKKYDMSMYVEDIMKFTTGLKFKKLDQVSRKITRAQIVDATAQSLSFWYENKQVVKNKNNTHNVEKSNFTYKYGCIARQFYDVAQKGVKKLFKVKKENGSSKLIDNYLNACKERLDNHSFILVTTKADERITIIKMGSEFLWITSVIKDIVVSDIVKDYKMYNHYIYNLNNGNRKEINIRHNGMIKLLSNYTGGRLTLNETNTIAIEKFACNFESIIFDKKSAQNTE</sequence>
<evidence type="ECO:0000256" key="1">
    <source>
        <dbReference type="SAM" id="MobiDB-lite"/>
    </source>
</evidence>
<dbReference type="Pfam" id="PF03430">
    <property type="entry name" value="TATR"/>
    <property type="match status" value="1"/>
</dbReference>
<organism evidence="2 3">
    <name type="scientific">Spodoptera eridania nucleopolyhedrovirus</name>
    <dbReference type="NCBI Taxonomy" id="2315721"/>
    <lineage>
        <taxon>Viruses</taxon>
        <taxon>Viruses incertae sedis</taxon>
        <taxon>Naldaviricetes</taxon>
        <taxon>Lefavirales</taxon>
        <taxon>Baculoviridae</taxon>
        <taxon>Alphabaculovirus</taxon>
        <taxon>Alphabaculovirus speridaniae</taxon>
    </lineage>
</organism>
<accession>A0ABX6TR88</accession>
<dbReference type="GeneID" id="80539161"/>
<name>A0ABX6TR88_9ABAC</name>
<feature type="compositionally biased region" description="Low complexity" evidence="1">
    <location>
        <begin position="125"/>
        <end position="134"/>
    </location>
</feature>
<dbReference type="EMBL" id="MT040195">
    <property type="protein sequence ID" value="QNV47910.1"/>
    <property type="molecule type" value="Genomic_DNA"/>
</dbReference>
<dbReference type="RefSeq" id="YP_010800557.1">
    <property type="nucleotide sequence ID" value="NC_076869.1"/>
</dbReference>
<evidence type="ECO:0000313" key="3">
    <source>
        <dbReference type="Proteomes" id="UP000831439"/>
    </source>
</evidence>
<feature type="region of interest" description="Disordered" evidence="1">
    <location>
        <begin position="125"/>
        <end position="212"/>
    </location>
</feature>
<evidence type="ECO:0000313" key="2">
    <source>
        <dbReference type="EMBL" id="QNV47910.1"/>
    </source>
</evidence>
<dbReference type="InterPro" id="IPR005092">
    <property type="entry name" value="TATR"/>
</dbReference>